<proteinExistence type="predicted"/>
<name>A0A0A9E5M6_ARUDO</name>
<accession>A0A0A9E5M6</accession>
<sequence>MWLFFHFPVLCDTDSNVGSVSSQYWLVDLCSANMQSHFSPGISIDYFYNTLMCIIQFLSYDFEPLYHGYSLVENLLLKCQGALYPLIV</sequence>
<reference evidence="1" key="1">
    <citation type="submission" date="2014-09" db="EMBL/GenBank/DDBJ databases">
        <authorList>
            <person name="Magalhaes I.L.F."/>
            <person name="Oliveira U."/>
            <person name="Santos F.R."/>
            <person name="Vidigal T.H.D.A."/>
            <person name="Brescovit A.D."/>
            <person name="Santos A.J."/>
        </authorList>
    </citation>
    <scope>NUCLEOTIDE SEQUENCE</scope>
    <source>
        <tissue evidence="1">Shoot tissue taken approximately 20 cm above the soil surface</tissue>
    </source>
</reference>
<reference evidence="1" key="2">
    <citation type="journal article" date="2015" name="Data Brief">
        <title>Shoot transcriptome of the giant reed, Arundo donax.</title>
        <authorList>
            <person name="Barrero R.A."/>
            <person name="Guerrero F.D."/>
            <person name="Moolhuijzen P."/>
            <person name="Goolsby J.A."/>
            <person name="Tidwell J."/>
            <person name="Bellgard S.E."/>
            <person name="Bellgard M.I."/>
        </authorList>
    </citation>
    <scope>NUCLEOTIDE SEQUENCE</scope>
    <source>
        <tissue evidence="1">Shoot tissue taken approximately 20 cm above the soil surface</tissue>
    </source>
</reference>
<organism evidence="1">
    <name type="scientific">Arundo donax</name>
    <name type="common">Giant reed</name>
    <name type="synonym">Donax arundinaceus</name>
    <dbReference type="NCBI Taxonomy" id="35708"/>
    <lineage>
        <taxon>Eukaryota</taxon>
        <taxon>Viridiplantae</taxon>
        <taxon>Streptophyta</taxon>
        <taxon>Embryophyta</taxon>
        <taxon>Tracheophyta</taxon>
        <taxon>Spermatophyta</taxon>
        <taxon>Magnoliopsida</taxon>
        <taxon>Liliopsida</taxon>
        <taxon>Poales</taxon>
        <taxon>Poaceae</taxon>
        <taxon>PACMAD clade</taxon>
        <taxon>Arundinoideae</taxon>
        <taxon>Arundineae</taxon>
        <taxon>Arundo</taxon>
    </lineage>
</organism>
<protein>
    <submittedName>
        <fullName evidence="1">Uncharacterized protein</fullName>
    </submittedName>
</protein>
<dbReference type="AlphaFoldDB" id="A0A0A9E5M6"/>
<evidence type="ECO:0000313" key="1">
    <source>
        <dbReference type="EMBL" id="JAD91287.1"/>
    </source>
</evidence>
<dbReference type="EMBL" id="GBRH01206608">
    <property type="protein sequence ID" value="JAD91287.1"/>
    <property type="molecule type" value="Transcribed_RNA"/>
</dbReference>